<protein>
    <recommendedName>
        <fullName evidence="3">Flagellar FliJ protein</fullName>
    </recommendedName>
</protein>
<keyword evidence="9" id="KW-0472">Membrane</keyword>
<keyword evidence="11" id="KW-0969">Cilium</keyword>
<evidence type="ECO:0000256" key="5">
    <source>
        <dbReference type="ARBA" id="ARBA00022475"/>
    </source>
</evidence>
<evidence type="ECO:0000256" key="10">
    <source>
        <dbReference type="ARBA" id="ARBA00023225"/>
    </source>
</evidence>
<keyword evidence="11" id="KW-0966">Cell projection</keyword>
<dbReference type="GO" id="GO:0044781">
    <property type="term" value="P:bacterial-type flagellum organization"/>
    <property type="evidence" value="ECO:0007669"/>
    <property type="project" value="UniProtKB-KW"/>
</dbReference>
<sequence length="149" mass="17536">MNDKLRRIDPLIRRVEERQNAVAKEYANKIRALSAQEQRLNDLLRFCDEYSQWPIGDSISPAQIGNRQAFRGRLGEAVESQKKQVDNSRSQAELERVRLTVVSRERKVVDKLADNYREEQRRVEDRLSQRQLDDYAVARHGRRAEEDAE</sequence>
<evidence type="ECO:0000256" key="1">
    <source>
        <dbReference type="ARBA" id="ARBA00004413"/>
    </source>
</evidence>
<gene>
    <name evidence="11" type="primary">fliJ</name>
    <name evidence="11" type="ORF">IFO71_03190</name>
</gene>
<dbReference type="InterPro" id="IPR052570">
    <property type="entry name" value="FliJ"/>
</dbReference>
<dbReference type="InterPro" id="IPR012823">
    <property type="entry name" value="Flagell_FliJ"/>
</dbReference>
<evidence type="ECO:0000256" key="7">
    <source>
        <dbReference type="ARBA" id="ARBA00022795"/>
    </source>
</evidence>
<keyword evidence="5" id="KW-1003">Cell membrane</keyword>
<keyword evidence="12" id="KW-1185">Reference proteome</keyword>
<evidence type="ECO:0000256" key="6">
    <source>
        <dbReference type="ARBA" id="ARBA00022500"/>
    </source>
</evidence>
<evidence type="ECO:0000313" key="12">
    <source>
        <dbReference type="Proteomes" id="UP000613768"/>
    </source>
</evidence>
<dbReference type="Proteomes" id="UP000613768">
    <property type="component" value="Unassembled WGS sequence"/>
</dbReference>
<dbReference type="GO" id="GO:0005886">
    <property type="term" value="C:plasma membrane"/>
    <property type="evidence" value="ECO:0007669"/>
    <property type="project" value="UniProtKB-SubCell"/>
</dbReference>
<proteinExistence type="inferred from homology"/>
<dbReference type="NCBIfam" id="TIGR02473">
    <property type="entry name" value="flagell_FliJ"/>
    <property type="match status" value="1"/>
</dbReference>
<evidence type="ECO:0000256" key="9">
    <source>
        <dbReference type="ARBA" id="ARBA00023136"/>
    </source>
</evidence>
<dbReference type="EMBL" id="JACYTR010000004">
    <property type="protein sequence ID" value="MBD8524737.1"/>
    <property type="molecule type" value="Genomic_DNA"/>
</dbReference>
<dbReference type="Pfam" id="PF02050">
    <property type="entry name" value="FliJ"/>
    <property type="match status" value="1"/>
</dbReference>
<dbReference type="GO" id="GO:0009288">
    <property type="term" value="C:bacterial-type flagellum"/>
    <property type="evidence" value="ECO:0007669"/>
    <property type="project" value="InterPro"/>
</dbReference>
<evidence type="ECO:0000256" key="8">
    <source>
        <dbReference type="ARBA" id="ARBA00022927"/>
    </source>
</evidence>
<organism evidence="11 12">
    <name type="scientific">Pseudomarimonas arenosa</name>
    <dbReference type="NCBI Taxonomy" id="2774145"/>
    <lineage>
        <taxon>Bacteria</taxon>
        <taxon>Pseudomonadati</taxon>
        <taxon>Pseudomonadota</taxon>
        <taxon>Gammaproteobacteria</taxon>
        <taxon>Lysobacterales</taxon>
        <taxon>Lysobacteraceae</taxon>
        <taxon>Pseudomarimonas</taxon>
    </lineage>
</organism>
<dbReference type="GO" id="GO:0015031">
    <property type="term" value="P:protein transport"/>
    <property type="evidence" value="ECO:0007669"/>
    <property type="project" value="UniProtKB-KW"/>
</dbReference>
<dbReference type="PANTHER" id="PTHR38786:SF1">
    <property type="entry name" value="FLAGELLAR FLIJ PROTEIN"/>
    <property type="match status" value="1"/>
</dbReference>
<name>A0AAW3ZJ63_9GAMM</name>
<dbReference type="Gene3D" id="1.10.287.1700">
    <property type="match status" value="1"/>
</dbReference>
<evidence type="ECO:0000256" key="2">
    <source>
        <dbReference type="ARBA" id="ARBA00010004"/>
    </source>
</evidence>
<keyword evidence="7" id="KW-1005">Bacterial flagellum biogenesis</keyword>
<comment type="similarity">
    <text evidence="2">Belongs to the FliJ family.</text>
</comment>
<comment type="subcellular location">
    <subcellularLocation>
        <location evidence="1">Cell membrane</location>
        <topology evidence="1">Peripheral membrane protein</topology>
        <orientation evidence="1">Cytoplasmic side</orientation>
    </subcellularLocation>
</comment>
<keyword evidence="10" id="KW-1006">Bacterial flagellum protein export</keyword>
<dbReference type="GO" id="GO:0006935">
    <property type="term" value="P:chemotaxis"/>
    <property type="evidence" value="ECO:0007669"/>
    <property type="project" value="UniProtKB-KW"/>
</dbReference>
<evidence type="ECO:0000256" key="4">
    <source>
        <dbReference type="ARBA" id="ARBA00022448"/>
    </source>
</evidence>
<dbReference type="PANTHER" id="PTHR38786">
    <property type="entry name" value="FLAGELLAR FLIJ PROTEIN"/>
    <property type="match status" value="1"/>
</dbReference>
<keyword evidence="8" id="KW-0653">Protein transport</keyword>
<dbReference type="InterPro" id="IPR053716">
    <property type="entry name" value="Flag_assembly_chemotaxis_eff"/>
</dbReference>
<reference evidence="11 12" key="1">
    <citation type="submission" date="2020-09" db="EMBL/GenBank/DDBJ databases">
        <title>Pseudoxanthomonas sp. CAU 1598 isolated from sand of Yaerae Beach.</title>
        <authorList>
            <person name="Kim W."/>
        </authorList>
    </citation>
    <scope>NUCLEOTIDE SEQUENCE [LARGE SCALE GENOMIC DNA]</scope>
    <source>
        <strain evidence="11 12">CAU 1598</strain>
    </source>
</reference>
<accession>A0AAW3ZJ63</accession>
<dbReference type="RefSeq" id="WP_192028085.1">
    <property type="nucleotide sequence ID" value="NZ_JACYTR010000004.1"/>
</dbReference>
<evidence type="ECO:0000313" key="11">
    <source>
        <dbReference type="EMBL" id="MBD8524737.1"/>
    </source>
</evidence>
<comment type="caution">
    <text evidence="11">The sequence shown here is derived from an EMBL/GenBank/DDBJ whole genome shotgun (WGS) entry which is preliminary data.</text>
</comment>
<dbReference type="GO" id="GO:0071973">
    <property type="term" value="P:bacterial-type flagellum-dependent cell motility"/>
    <property type="evidence" value="ECO:0007669"/>
    <property type="project" value="InterPro"/>
</dbReference>
<keyword evidence="11" id="KW-0282">Flagellum</keyword>
<dbReference type="AlphaFoldDB" id="A0AAW3ZJ63"/>
<keyword evidence="6" id="KW-0145">Chemotaxis</keyword>
<keyword evidence="4" id="KW-0813">Transport</keyword>
<evidence type="ECO:0000256" key="3">
    <source>
        <dbReference type="ARBA" id="ARBA00020392"/>
    </source>
</evidence>